<evidence type="ECO:0000256" key="6">
    <source>
        <dbReference type="SAM" id="Phobius"/>
    </source>
</evidence>
<dbReference type="PANTHER" id="PTHR45649">
    <property type="entry name" value="AMINO-ACID PERMEASE BAT1"/>
    <property type="match status" value="1"/>
</dbReference>
<feature type="transmembrane region" description="Helical" evidence="6">
    <location>
        <begin position="445"/>
        <end position="467"/>
    </location>
</feature>
<proteinExistence type="predicted"/>
<accession>A0ABR4PPM7</accession>
<name>A0ABR4PPM7_9HELO</name>
<keyword evidence="8" id="KW-1185">Reference proteome</keyword>
<dbReference type="Pfam" id="PF13520">
    <property type="entry name" value="AA_permease_2"/>
    <property type="match status" value="1"/>
</dbReference>
<comment type="subcellular location">
    <subcellularLocation>
        <location evidence="1">Membrane</location>
        <topology evidence="1">Multi-pass membrane protein</topology>
    </subcellularLocation>
</comment>
<feature type="transmembrane region" description="Helical" evidence="6">
    <location>
        <begin position="376"/>
        <end position="396"/>
    </location>
</feature>
<keyword evidence="2" id="KW-0813">Transport</keyword>
<feature type="transmembrane region" description="Helical" evidence="6">
    <location>
        <begin position="192"/>
        <end position="213"/>
    </location>
</feature>
<feature type="transmembrane region" description="Helical" evidence="6">
    <location>
        <begin position="168"/>
        <end position="185"/>
    </location>
</feature>
<keyword evidence="3 6" id="KW-0812">Transmembrane</keyword>
<evidence type="ECO:0000256" key="1">
    <source>
        <dbReference type="ARBA" id="ARBA00004141"/>
    </source>
</evidence>
<reference evidence="7 8" key="1">
    <citation type="submission" date="2024-06" db="EMBL/GenBank/DDBJ databases">
        <title>Complete genome of Phlyctema vagabunda strain 19-DSS-EL-015.</title>
        <authorList>
            <person name="Fiorenzani C."/>
        </authorList>
    </citation>
    <scope>NUCLEOTIDE SEQUENCE [LARGE SCALE GENOMIC DNA]</scope>
    <source>
        <strain evidence="7 8">19-DSS-EL-015</strain>
    </source>
</reference>
<keyword evidence="5 6" id="KW-0472">Membrane</keyword>
<sequence length="509" mass="55054">MAETVDRKMMEENPAIDSATGKVDDVDQFGHVQELRQDFSIWSLGSLCLALMATWEALTSVVAAALTNGGAPCLFYNYIISFLGTIAIACSLAEMASIYPTAGGQYHWVAALSPKSQMLTASWFTGWISIGGQIVLTASAAFASGLQLQALITLNNPDSYVPQNYQGMLFYWLVIVYSAAVNIWGSKILPHTNLAAAVLHIVGFLVIMSVLGAMTTKHDAHFVFLEVTNNSGWSSDGVSWLVGLLSTVYPFLGYDAACHMAEELPQPARNIPIAMVGSVVVNGILGFGYCLMLLFSLGDLNELLESPTGFPFMQLFLNATKNEAGATILVLMLSLAATAANTAGLTSTSRTFWAFARDSATPFSNYFTHVDSTLKVPVRAILAITLVEMLLGFIYLGNSTAFNAVLSMAVLGMYASYFLPIAYMTIYGRKKLSRADYGPFKLGSILGPITNIAALCWLIVAMVFSTFPSLQPVTPQNMNYSIVVMGGWLAFGAVFYFTFGRRKYVGPIL</sequence>
<feature type="transmembrane region" description="Helical" evidence="6">
    <location>
        <begin position="402"/>
        <end position="424"/>
    </location>
</feature>
<evidence type="ECO:0000256" key="5">
    <source>
        <dbReference type="ARBA" id="ARBA00023136"/>
    </source>
</evidence>
<evidence type="ECO:0000313" key="7">
    <source>
        <dbReference type="EMBL" id="KAL3425153.1"/>
    </source>
</evidence>
<evidence type="ECO:0000313" key="8">
    <source>
        <dbReference type="Proteomes" id="UP001629113"/>
    </source>
</evidence>
<feature type="transmembrane region" description="Helical" evidence="6">
    <location>
        <begin position="273"/>
        <end position="297"/>
    </location>
</feature>
<gene>
    <name evidence="7" type="ORF">PVAG01_04434</name>
</gene>
<evidence type="ECO:0000256" key="2">
    <source>
        <dbReference type="ARBA" id="ARBA00022448"/>
    </source>
</evidence>
<dbReference type="PIRSF" id="PIRSF006060">
    <property type="entry name" value="AA_transporter"/>
    <property type="match status" value="1"/>
</dbReference>
<feature type="transmembrane region" description="Helical" evidence="6">
    <location>
        <begin position="78"/>
        <end position="102"/>
    </location>
</feature>
<dbReference type="InterPro" id="IPR002293">
    <property type="entry name" value="AA/rel_permease1"/>
</dbReference>
<keyword evidence="4 6" id="KW-1133">Transmembrane helix</keyword>
<dbReference type="PANTHER" id="PTHR45649:SF14">
    <property type="entry name" value="GABA PERMEASE"/>
    <property type="match status" value="1"/>
</dbReference>
<comment type="caution">
    <text evidence="7">The sequence shown here is derived from an EMBL/GenBank/DDBJ whole genome shotgun (WGS) entry which is preliminary data.</text>
</comment>
<organism evidence="7 8">
    <name type="scientific">Phlyctema vagabunda</name>
    <dbReference type="NCBI Taxonomy" id="108571"/>
    <lineage>
        <taxon>Eukaryota</taxon>
        <taxon>Fungi</taxon>
        <taxon>Dikarya</taxon>
        <taxon>Ascomycota</taxon>
        <taxon>Pezizomycotina</taxon>
        <taxon>Leotiomycetes</taxon>
        <taxon>Helotiales</taxon>
        <taxon>Dermateaceae</taxon>
        <taxon>Phlyctema</taxon>
    </lineage>
</organism>
<feature type="transmembrane region" description="Helical" evidence="6">
    <location>
        <begin position="479"/>
        <end position="499"/>
    </location>
</feature>
<feature type="transmembrane region" description="Helical" evidence="6">
    <location>
        <begin position="41"/>
        <end position="66"/>
    </location>
</feature>
<feature type="transmembrane region" description="Helical" evidence="6">
    <location>
        <begin position="324"/>
        <end position="345"/>
    </location>
</feature>
<dbReference type="EMBL" id="JBFCZG010000003">
    <property type="protein sequence ID" value="KAL3425153.1"/>
    <property type="molecule type" value="Genomic_DNA"/>
</dbReference>
<evidence type="ECO:0000256" key="3">
    <source>
        <dbReference type="ARBA" id="ARBA00022692"/>
    </source>
</evidence>
<protein>
    <submittedName>
        <fullName evidence="7">Amino acid permease</fullName>
    </submittedName>
</protein>
<dbReference type="Proteomes" id="UP001629113">
    <property type="component" value="Unassembled WGS sequence"/>
</dbReference>
<evidence type="ECO:0000256" key="4">
    <source>
        <dbReference type="ARBA" id="ARBA00022989"/>
    </source>
</evidence>
<dbReference type="Gene3D" id="1.20.1740.10">
    <property type="entry name" value="Amino acid/polyamine transporter I"/>
    <property type="match status" value="1"/>
</dbReference>
<feature type="transmembrane region" description="Helical" evidence="6">
    <location>
        <begin position="123"/>
        <end position="148"/>
    </location>
</feature>
<feature type="transmembrane region" description="Helical" evidence="6">
    <location>
        <begin position="233"/>
        <end position="252"/>
    </location>
</feature>